<comment type="caution">
    <text evidence="4">The sequence shown here is derived from an EMBL/GenBank/DDBJ whole genome shotgun (WGS) entry which is preliminary data.</text>
</comment>
<evidence type="ECO:0000259" key="3">
    <source>
        <dbReference type="PROSITE" id="PS50983"/>
    </source>
</evidence>
<proteinExistence type="inferred from homology"/>
<keyword evidence="2" id="KW-0732">Signal</keyword>
<dbReference type="Gene3D" id="3.40.50.1980">
    <property type="entry name" value="Nitrogenase molybdenum iron protein domain"/>
    <property type="match status" value="2"/>
</dbReference>
<evidence type="ECO:0000256" key="1">
    <source>
        <dbReference type="ARBA" id="ARBA00008814"/>
    </source>
</evidence>
<keyword evidence="5" id="KW-1185">Reference proteome</keyword>
<dbReference type="Pfam" id="PF01497">
    <property type="entry name" value="Peripla_BP_2"/>
    <property type="match status" value="1"/>
</dbReference>
<dbReference type="SUPFAM" id="SSF53807">
    <property type="entry name" value="Helical backbone' metal receptor"/>
    <property type="match status" value="1"/>
</dbReference>
<comment type="similarity">
    <text evidence="1">Belongs to the bacterial solute-binding protein 8 family.</text>
</comment>
<dbReference type="AlphaFoldDB" id="A0A7W9PHF6"/>
<accession>A0A7W9PHF6</accession>
<feature type="chain" id="PRO_5039518287" evidence="2">
    <location>
        <begin position="20"/>
        <end position="383"/>
    </location>
</feature>
<dbReference type="PANTHER" id="PTHR30535:SF34">
    <property type="entry name" value="MOLYBDATE-BINDING PROTEIN MOLA"/>
    <property type="match status" value="1"/>
</dbReference>
<feature type="domain" description="Fe/B12 periplasmic-binding" evidence="3">
    <location>
        <begin position="52"/>
        <end position="356"/>
    </location>
</feature>
<protein>
    <submittedName>
        <fullName evidence="4">Iron complex transport system substrate-binding protein</fullName>
    </submittedName>
</protein>
<dbReference type="InterPro" id="IPR050902">
    <property type="entry name" value="ABC_Transporter_SBP"/>
</dbReference>
<dbReference type="PROSITE" id="PS50983">
    <property type="entry name" value="FE_B12_PBP"/>
    <property type="match status" value="1"/>
</dbReference>
<organism evidence="4 5">
    <name type="scientific">Nocardia transvalensis</name>
    <dbReference type="NCBI Taxonomy" id="37333"/>
    <lineage>
        <taxon>Bacteria</taxon>
        <taxon>Bacillati</taxon>
        <taxon>Actinomycetota</taxon>
        <taxon>Actinomycetes</taxon>
        <taxon>Mycobacteriales</taxon>
        <taxon>Nocardiaceae</taxon>
        <taxon>Nocardia</taxon>
    </lineage>
</organism>
<dbReference type="Proteomes" id="UP000540412">
    <property type="component" value="Unassembled WGS sequence"/>
</dbReference>
<evidence type="ECO:0000256" key="2">
    <source>
        <dbReference type="SAM" id="SignalP"/>
    </source>
</evidence>
<feature type="signal peptide" evidence="2">
    <location>
        <begin position="1"/>
        <end position="19"/>
    </location>
</feature>
<evidence type="ECO:0000313" key="5">
    <source>
        <dbReference type="Proteomes" id="UP000540412"/>
    </source>
</evidence>
<reference evidence="4 5" key="1">
    <citation type="submission" date="2020-08" db="EMBL/GenBank/DDBJ databases">
        <title>Sequencing the genomes of 1000 actinobacteria strains.</title>
        <authorList>
            <person name="Klenk H.-P."/>
        </authorList>
    </citation>
    <scope>NUCLEOTIDE SEQUENCE [LARGE SCALE GENOMIC DNA]</scope>
    <source>
        <strain evidence="4 5">DSM 43582</strain>
    </source>
</reference>
<evidence type="ECO:0000313" key="4">
    <source>
        <dbReference type="EMBL" id="MBB5916207.1"/>
    </source>
</evidence>
<dbReference type="RefSeq" id="WP_157185728.1">
    <property type="nucleotide sequence ID" value="NZ_JACHIT010000002.1"/>
</dbReference>
<sequence length="383" mass="41707">MILFLVAALVAAVSGCSGGTEQGASNGQSSGPEVEVTDVLGRKVTVKAPSARILVDGARYLYTTAMLDKQNPVARIVGWPKDLQQNDPGTYQTYQRQFPQLADIPTIGDLYDGSFSVEQAIKLRPDVFVASASAFKTAQDAGVIDRLAKVGIPTVFLDYFVDPIKNTVPSVELMGKLLDRNAEAAGFVSYYRSVVDGVRSRLDAAKQPATPTFLWRAPGYFDCCSSFARSNLAAIVTYSGGVNMADDMLPGQQGSISPEAVLSRNPEVVIATGANWSPDTPAKPGTFVPLGYDQSQEQAKAQLRSIVDRQAGFSQLRAVQNHRTYVAWHHFYDSPYNFLAIQWFAKWMHPDLFTDVDPDASFRALHEKFLPIPATGAFWAGLP</sequence>
<dbReference type="EMBL" id="JACHIT010000002">
    <property type="protein sequence ID" value="MBB5916207.1"/>
    <property type="molecule type" value="Genomic_DNA"/>
</dbReference>
<gene>
    <name evidence="4" type="ORF">BJY24_005119</name>
</gene>
<dbReference type="PANTHER" id="PTHR30535">
    <property type="entry name" value="VITAMIN B12-BINDING PROTEIN"/>
    <property type="match status" value="1"/>
</dbReference>
<dbReference type="InterPro" id="IPR002491">
    <property type="entry name" value="ABC_transptr_periplasmic_BD"/>
</dbReference>
<name>A0A7W9PHF6_9NOCA</name>